<dbReference type="Gene3D" id="1.10.287.130">
    <property type="match status" value="1"/>
</dbReference>
<dbReference type="InterPro" id="IPR000700">
    <property type="entry name" value="PAS-assoc_C"/>
</dbReference>
<keyword evidence="3 7" id="KW-0597">Phosphoprotein</keyword>
<dbReference type="InterPro" id="IPR005467">
    <property type="entry name" value="His_kinase_dom"/>
</dbReference>
<keyword evidence="4" id="KW-0808">Transferase</keyword>
<evidence type="ECO:0000259" key="12">
    <source>
        <dbReference type="PROSITE" id="PS50112"/>
    </source>
</evidence>
<evidence type="ECO:0000256" key="7">
    <source>
        <dbReference type="PROSITE-ProRule" id="PRU00169"/>
    </source>
</evidence>
<dbReference type="CDD" id="cd00075">
    <property type="entry name" value="HATPase"/>
    <property type="match status" value="1"/>
</dbReference>
<dbReference type="Pfam" id="PF02518">
    <property type="entry name" value="HATPase_c"/>
    <property type="match status" value="1"/>
</dbReference>
<dbReference type="SMART" id="SM00091">
    <property type="entry name" value="PAS"/>
    <property type="match status" value="1"/>
</dbReference>
<dbReference type="PROSITE" id="PS50109">
    <property type="entry name" value="HIS_KIN"/>
    <property type="match status" value="1"/>
</dbReference>
<dbReference type="PANTHER" id="PTHR43711:SF31">
    <property type="entry name" value="HISTIDINE KINASE"/>
    <property type="match status" value="1"/>
</dbReference>
<comment type="catalytic activity">
    <reaction evidence="1">
        <text>ATP + protein L-histidine = ADP + protein N-phospho-L-histidine.</text>
        <dbReference type="EC" id="2.7.13.3"/>
    </reaction>
</comment>
<feature type="coiled-coil region" evidence="8">
    <location>
        <begin position="1871"/>
        <end position="1905"/>
    </location>
</feature>
<dbReference type="Proteomes" id="UP000782312">
    <property type="component" value="Unassembled WGS sequence"/>
</dbReference>
<dbReference type="SUPFAM" id="SSF55874">
    <property type="entry name" value="ATPase domain of HSP90 chaperone/DNA topoisomerase II/histidine kinase"/>
    <property type="match status" value="1"/>
</dbReference>
<feature type="domain" description="PAS" evidence="12">
    <location>
        <begin position="1762"/>
        <end position="1832"/>
    </location>
</feature>
<dbReference type="InterPro" id="IPR003594">
    <property type="entry name" value="HATPase_dom"/>
</dbReference>
<feature type="domain" description="Histidine kinase" evidence="10">
    <location>
        <begin position="1905"/>
        <end position="2120"/>
    </location>
</feature>
<dbReference type="PROSITE" id="PS50110">
    <property type="entry name" value="RESPONSE_REGULATORY"/>
    <property type="match status" value="1"/>
</dbReference>
<dbReference type="SMART" id="SM00065">
    <property type="entry name" value="GAF"/>
    <property type="match status" value="9"/>
</dbReference>
<evidence type="ECO:0000259" key="11">
    <source>
        <dbReference type="PROSITE" id="PS50110"/>
    </source>
</evidence>
<feature type="transmembrane region" description="Helical" evidence="9">
    <location>
        <begin position="16"/>
        <end position="40"/>
    </location>
</feature>
<feature type="domain" description="PAC" evidence="13">
    <location>
        <begin position="1835"/>
        <end position="1887"/>
    </location>
</feature>
<evidence type="ECO:0000256" key="5">
    <source>
        <dbReference type="ARBA" id="ARBA00022777"/>
    </source>
</evidence>
<keyword evidence="8" id="KW-0175">Coiled coil</keyword>
<dbReference type="SMART" id="SM00086">
    <property type="entry name" value="PAC"/>
    <property type="match status" value="1"/>
</dbReference>
<dbReference type="EC" id="2.7.13.3" evidence="2"/>
<dbReference type="InterPro" id="IPR011006">
    <property type="entry name" value="CheY-like_superfamily"/>
</dbReference>
<evidence type="ECO:0000256" key="4">
    <source>
        <dbReference type="ARBA" id="ARBA00022679"/>
    </source>
</evidence>
<gene>
    <name evidence="14" type="ORF">HYZ11_05665</name>
</gene>
<evidence type="ECO:0000313" key="15">
    <source>
        <dbReference type="Proteomes" id="UP000782312"/>
    </source>
</evidence>
<dbReference type="InterPro" id="IPR029016">
    <property type="entry name" value="GAF-like_dom_sf"/>
</dbReference>
<dbReference type="Gene3D" id="3.30.565.10">
    <property type="entry name" value="Histidine kinase-like ATPase, C-terminal domain"/>
    <property type="match status" value="1"/>
</dbReference>
<dbReference type="InterPro" id="IPR036890">
    <property type="entry name" value="HATPase_C_sf"/>
</dbReference>
<dbReference type="Pfam" id="PF01590">
    <property type="entry name" value="GAF"/>
    <property type="match status" value="3"/>
</dbReference>
<dbReference type="InterPro" id="IPR001610">
    <property type="entry name" value="PAC"/>
</dbReference>
<dbReference type="SUPFAM" id="SSF55785">
    <property type="entry name" value="PYP-like sensor domain (PAS domain)"/>
    <property type="match status" value="1"/>
</dbReference>
<dbReference type="Gene3D" id="3.40.50.2300">
    <property type="match status" value="1"/>
</dbReference>
<reference evidence="14" key="1">
    <citation type="submission" date="2020-07" db="EMBL/GenBank/DDBJ databases">
        <title>Huge and variable diversity of episymbiotic CPR bacteria and DPANN archaea in groundwater ecosystems.</title>
        <authorList>
            <person name="He C.Y."/>
            <person name="Keren R."/>
            <person name="Whittaker M."/>
            <person name="Farag I.F."/>
            <person name="Doudna J."/>
            <person name="Cate J.H.D."/>
            <person name="Banfield J.F."/>
        </authorList>
    </citation>
    <scope>NUCLEOTIDE SEQUENCE</scope>
    <source>
        <strain evidence="14">NC_groundwater_763_Ag_S-0.2um_68_21</strain>
    </source>
</reference>
<protein>
    <recommendedName>
        <fullName evidence="2">histidine kinase</fullName>
        <ecNumber evidence="2">2.7.13.3</ecNumber>
    </recommendedName>
</protein>
<dbReference type="SUPFAM" id="SSF55781">
    <property type="entry name" value="GAF domain-like"/>
    <property type="match status" value="9"/>
</dbReference>
<keyword evidence="6" id="KW-0902">Two-component regulatory system</keyword>
<keyword evidence="9" id="KW-0812">Transmembrane</keyword>
<keyword evidence="9" id="KW-0472">Membrane</keyword>
<feature type="transmembrane region" description="Helical" evidence="9">
    <location>
        <begin position="199"/>
        <end position="221"/>
    </location>
</feature>
<dbReference type="InterPro" id="IPR035965">
    <property type="entry name" value="PAS-like_dom_sf"/>
</dbReference>
<keyword evidence="5" id="KW-0418">Kinase</keyword>
<dbReference type="NCBIfam" id="TIGR00229">
    <property type="entry name" value="sensory_box"/>
    <property type="match status" value="1"/>
</dbReference>
<dbReference type="CDD" id="cd00130">
    <property type="entry name" value="PAS"/>
    <property type="match status" value="1"/>
</dbReference>
<dbReference type="SMART" id="SM00388">
    <property type="entry name" value="HisKA"/>
    <property type="match status" value="1"/>
</dbReference>
<dbReference type="GO" id="GO:0000155">
    <property type="term" value="F:phosphorelay sensor kinase activity"/>
    <property type="evidence" value="ECO:0007669"/>
    <property type="project" value="InterPro"/>
</dbReference>
<evidence type="ECO:0000259" key="10">
    <source>
        <dbReference type="PROSITE" id="PS50109"/>
    </source>
</evidence>
<dbReference type="EMBL" id="JACPUR010000014">
    <property type="protein sequence ID" value="MBI3127070.1"/>
    <property type="molecule type" value="Genomic_DNA"/>
</dbReference>
<organism evidence="14 15">
    <name type="scientific">Tectimicrobiota bacterium</name>
    <dbReference type="NCBI Taxonomy" id="2528274"/>
    <lineage>
        <taxon>Bacteria</taxon>
        <taxon>Pseudomonadati</taxon>
        <taxon>Nitrospinota/Tectimicrobiota group</taxon>
        <taxon>Candidatus Tectimicrobiota</taxon>
    </lineage>
</organism>
<evidence type="ECO:0000256" key="2">
    <source>
        <dbReference type="ARBA" id="ARBA00012438"/>
    </source>
</evidence>
<feature type="domain" description="Response regulatory" evidence="11">
    <location>
        <begin position="2148"/>
        <end position="2261"/>
    </location>
</feature>
<dbReference type="FunFam" id="3.30.565.10:FF:000006">
    <property type="entry name" value="Sensor histidine kinase WalK"/>
    <property type="match status" value="1"/>
</dbReference>
<dbReference type="InterPro" id="IPR001789">
    <property type="entry name" value="Sig_transdc_resp-reg_receiver"/>
</dbReference>
<feature type="modified residue" description="4-aspartylphosphate" evidence="7">
    <location>
        <position position="2195"/>
    </location>
</feature>
<evidence type="ECO:0000256" key="3">
    <source>
        <dbReference type="ARBA" id="ARBA00022553"/>
    </source>
</evidence>
<dbReference type="InterPro" id="IPR003661">
    <property type="entry name" value="HisK_dim/P_dom"/>
</dbReference>
<dbReference type="PROSITE" id="PS50113">
    <property type="entry name" value="PAC"/>
    <property type="match status" value="1"/>
</dbReference>
<dbReference type="InterPro" id="IPR003018">
    <property type="entry name" value="GAF"/>
</dbReference>
<dbReference type="InterPro" id="IPR000014">
    <property type="entry name" value="PAS"/>
</dbReference>
<dbReference type="Pfam" id="PF13426">
    <property type="entry name" value="PAS_9"/>
    <property type="match status" value="1"/>
</dbReference>
<dbReference type="InterPro" id="IPR004358">
    <property type="entry name" value="Sig_transdc_His_kin-like_C"/>
</dbReference>
<dbReference type="SUPFAM" id="SSF47384">
    <property type="entry name" value="Homodimeric domain of signal transducing histidine kinase"/>
    <property type="match status" value="1"/>
</dbReference>
<dbReference type="Pfam" id="PF13185">
    <property type="entry name" value="GAF_2"/>
    <property type="match status" value="5"/>
</dbReference>
<dbReference type="PRINTS" id="PR00344">
    <property type="entry name" value="BCTRLSENSOR"/>
</dbReference>
<dbReference type="Pfam" id="PF00512">
    <property type="entry name" value="HisKA"/>
    <property type="match status" value="1"/>
</dbReference>
<sequence length="2279" mass="250556">MKTSLNILRAPKPFRWLAAGAALCILLLCLIGGSFSIWLMKNMLAGNEARHFTDHLRGEFRDRISPEDLQPVFSPRAVSALDVLFHGSMLARTEKLKRLRLWSTEGRLLWDSHPGAEEVAPPAEALGEAHREGVAFRLDPPNTFLSAFQPAPSPLYLVSRAPIAGPDAESAGHSVGFVLETVSEPLVLKTELADYETHVWLVSGFLGLLGTSFILWGLAVLGRLHVTVTRQAAQGLLTSKITKVLSADLDPDRLFRDILREIRHAIPCDRIVIAGVDPATKEHRIWHIEHTLPVPTLSAEEERETGEWYLRNVYSPMRPVNFPDLERVDTSWSRRLLKAGLKSSFVLPIRQDEGKGFYIHLGLAWTRKGGGDAEGAELLSSLAGHLGSAVRNAALFRMAETRASRLATLNILSQKITQNVDLRETLDAIVNAAAELLGADISRAFLLEEDTGILIPHAHAGRIPPPSSPPGTLRAGKGVIGRVVASGKPMILEDVQQAAEWQLEDWVRDHGLHAYIAYPLRLGEKSFGAIYCLSSRSGIFTQEDLGLLGSFSFQAAIAIEKARLFAETRQRALRLELAGQITKALASTLRPSELFRTMIREIRRAVPCERCVIGSFSRDTRHIHAWHFESDIDPPFRADPFDEEGVWWDRDVYEMKRVVNQPDISVIPHARARQMAEAGIKSIIAMPILQDGECAAHILLSSTRPANFTHDHERLLQSLSDLFGMAIRNAMLYQASEEKTSRLEITGEIAKALGSSLEPEQLFQTIVREIRKVIPCERCVIARLDLAGATYQYFHIESDIEVPERTAEADRISTRWFHREVYEAKQPKLVPDLSKCLDDDTMKPWSERLVRTGLRSFLAIPILQTGNSIAHVAISSVRANAFSGAQISLLTSIAQHIGSAIRNAMLYQASEEKTSRLEITGEIAKALGSSLEPEETFRTITREIRRAVPCERCIIASVEARGPFPSYWHTDSDIDLPPPTPGEADALRAILVEKLYERKEPYYIPDITAEEGLQDRFVQLGFRSQLFIPVLDGSVCIAHIALTSFQKNAFSPAQHELLASIAAYVGPAIRNAKLYRTAGERAARLSVLNELNRKISENLDLGEALNSITQAVATLLHADYARLFMAEPETKELVLQAAVGAIPWPPGLRAVIPPQSSLAGWVLENEKPVLISDLAADSRWEPMPWEWIPAGSVRSAIAYPLTQSGRPAGVILALAQAAGAFAEEDLALLGGLASQASIAVEKAVHFSAARERAVRLSVLNQLNQKIIATHSLDDILNALLQAAAELLKGEHTHIFLYDEAEDRLKLRATYGRPPTLDGQILTLRPGEGIGGRVFATGLPVNMRDVNEEPNWLTADWSRETGIRSCISQPLSQRGRNIGIINCFSVKPGFFSEEDVNLLGALASQTAIAIEKTDLLRQAQERAARLELAGEIARALSSSLEPEHVFRVIVSEIRKAIPCERCVIARLDPGTNAYLYLHVESDVSVEPAPEGGATRGTWFHREVYQTLRPKFVPDLSQMHDEAMTPWSDRLVSAGLRSLLIVPILQDGRCIAHISLTSTRANAFSREQIDLLTSIAQHIGSAIRNTSLYRTAEQRASRLLVLNRLNRHITENLALDETLGSIVHASYDLLGADLARLYLVDESSNRVIQRAAYGNVPMDRNMRQSFRTGEGITGSVVETGEALLVPDILNDPRWLSTDWARANGLHSFIVQPLRQGARIIGVLNCVSRKIGLFSKPDLELLGALASQAAIAVQNARLHDEEKRSREFLNSVVGDTSDPITITNLDRTILLWNSGAEALYGYTEPEALGRKVDIIIPEEDMARNKTITARVIAEKLPYTYETQRLRKDGAPIPVSITISPVQDERGEVVALAGIHKDLSEWKRAERALQEAKEEAEAANRAKSVFLSNLNHELRSPLNVITGLSDILRLEARDGETAQVAQKVREAGEHMLSLIEDLLDLDRISTGKLSLQLRDAPVDSLVRSAVEGRIPQLPCGFTLVSDLRSEDYAVRCDLTRFHQILGNLLDNAVKYSPSGGTITVRTERRGEEAWISVQDEGIGVGPEEARIIFERFAQLESGGAHRGGGLGIGLHLVKQLLGLQGGRIWVEGEKGSGSIFTFSLPLCIPAPPAGGGENGEAGPPAAEADEPWEGASVLVVEGQTPFHGYLKVLMRNAARLLTARAEEGLELARKERPDLILLDVEAPHGEGLRLLQRLKSLPETRGIPAVAVASEAAGAGSGNGWDLADGFLARPIDPVAFRLEMGRVFAGRKKAESAPHTLRAPAG</sequence>
<dbReference type="Gene3D" id="3.30.450.20">
    <property type="entry name" value="PAS domain"/>
    <property type="match status" value="1"/>
</dbReference>
<keyword evidence="9" id="KW-1133">Transmembrane helix</keyword>
<comment type="caution">
    <text evidence="14">The sequence shown here is derived from an EMBL/GenBank/DDBJ whole genome shotgun (WGS) entry which is preliminary data.</text>
</comment>
<dbReference type="CDD" id="cd00082">
    <property type="entry name" value="HisKA"/>
    <property type="match status" value="1"/>
</dbReference>
<evidence type="ECO:0000256" key="8">
    <source>
        <dbReference type="SAM" id="Coils"/>
    </source>
</evidence>
<dbReference type="SMART" id="SM00448">
    <property type="entry name" value="REC"/>
    <property type="match status" value="1"/>
</dbReference>
<dbReference type="SUPFAM" id="SSF52172">
    <property type="entry name" value="CheY-like"/>
    <property type="match status" value="1"/>
</dbReference>
<proteinExistence type="predicted"/>
<dbReference type="PANTHER" id="PTHR43711">
    <property type="entry name" value="TWO-COMPONENT HISTIDINE KINASE"/>
    <property type="match status" value="1"/>
</dbReference>
<dbReference type="PROSITE" id="PS50112">
    <property type="entry name" value="PAS"/>
    <property type="match status" value="1"/>
</dbReference>
<evidence type="ECO:0000259" key="13">
    <source>
        <dbReference type="PROSITE" id="PS50113"/>
    </source>
</evidence>
<dbReference type="InterPro" id="IPR050736">
    <property type="entry name" value="Sensor_HK_Regulatory"/>
</dbReference>
<evidence type="ECO:0000256" key="9">
    <source>
        <dbReference type="SAM" id="Phobius"/>
    </source>
</evidence>
<name>A0A932HZA6_UNCTE</name>
<evidence type="ECO:0000256" key="6">
    <source>
        <dbReference type="ARBA" id="ARBA00023012"/>
    </source>
</evidence>
<dbReference type="Gene3D" id="3.30.450.40">
    <property type="match status" value="9"/>
</dbReference>
<evidence type="ECO:0000256" key="1">
    <source>
        <dbReference type="ARBA" id="ARBA00000085"/>
    </source>
</evidence>
<dbReference type="InterPro" id="IPR036097">
    <property type="entry name" value="HisK_dim/P_sf"/>
</dbReference>
<evidence type="ECO:0000313" key="14">
    <source>
        <dbReference type="EMBL" id="MBI3127070.1"/>
    </source>
</evidence>
<accession>A0A932HZA6</accession>
<dbReference type="SMART" id="SM00387">
    <property type="entry name" value="HATPase_c"/>
    <property type="match status" value="1"/>
</dbReference>